<evidence type="ECO:0000313" key="2">
    <source>
        <dbReference type="Proteomes" id="UP000255326"/>
    </source>
</evidence>
<dbReference type="InterPro" id="IPR052703">
    <property type="entry name" value="Aromatic_CoA_ox/epox"/>
</dbReference>
<dbReference type="OrthoDB" id="9789947at2"/>
<organism evidence="1 2">
    <name type="scientific">Falsibacillus pallidus</name>
    <dbReference type="NCBI Taxonomy" id="493781"/>
    <lineage>
        <taxon>Bacteria</taxon>
        <taxon>Bacillati</taxon>
        <taxon>Bacillota</taxon>
        <taxon>Bacilli</taxon>
        <taxon>Bacillales</taxon>
        <taxon>Bacillaceae</taxon>
        <taxon>Falsibacillus</taxon>
    </lineage>
</organism>
<proteinExistence type="predicted"/>
<dbReference type="PIRSF" id="PIRSF037834">
    <property type="entry name" value="PA_CoA_Oase3"/>
    <property type="match status" value="1"/>
</dbReference>
<dbReference type="GO" id="GO:0010124">
    <property type="term" value="P:phenylacetate catabolic process"/>
    <property type="evidence" value="ECO:0007669"/>
    <property type="project" value="InterPro"/>
</dbReference>
<protein>
    <submittedName>
        <fullName evidence="1">Ring-1,2-phenylacetyl-CoA epoxidase subunit PaaC</fullName>
    </submittedName>
</protein>
<dbReference type="Pfam" id="PF05138">
    <property type="entry name" value="PaaA_PaaC"/>
    <property type="match status" value="1"/>
</dbReference>
<dbReference type="Proteomes" id="UP000255326">
    <property type="component" value="Unassembled WGS sequence"/>
</dbReference>
<dbReference type="EMBL" id="QQAY01000001">
    <property type="protein sequence ID" value="RDI47979.1"/>
    <property type="molecule type" value="Genomic_DNA"/>
</dbReference>
<reference evidence="1 2" key="1">
    <citation type="submission" date="2018-07" db="EMBL/GenBank/DDBJ databases">
        <title>Genomic Encyclopedia of Type Strains, Phase IV (KMG-IV): sequencing the most valuable type-strain genomes for metagenomic binning, comparative biology and taxonomic classification.</title>
        <authorList>
            <person name="Goeker M."/>
        </authorList>
    </citation>
    <scope>NUCLEOTIDE SEQUENCE [LARGE SCALE GENOMIC DNA]</scope>
    <source>
        <strain evidence="1 2">DSM 25281</strain>
    </source>
</reference>
<dbReference type="NCBIfam" id="TIGR02158">
    <property type="entry name" value="PA_CoA_Oxy3"/>
    <property type="match status" value="1"/>
</dbReference>
<dbReference type="PANTHER" id="PTHR30458:SF0">
    <property type="entry name" value="1,2-PHENYLACETYL-COA EPOXIDASE, SUBUNIT C"/>
    <property type="match status" value="1"/>
</dbReference>
<gene>
    <name evidence="1" type="ORF">DFR59_101646</name>
</gene>
<dbReference type="AlphaFoldDB" id="A0A370GWW2"/>
<dbReference type="InterPro" id="IPR007814">
    <property type="entry name" value="PaaA_PaaC"/>
</dbReference>
<sequence length="274" mass="31388">MKKVNTPQEAKLNPEYHSALRELLYQLADDDFLHAFRGSEWLGLAPHIEEDVAFSSINQDTMGHAAMYYSLLEELGEGSADDLAHLRETGDRKNAVLLELVNGSGTYLDEPRYDWAFTVVRHYFYDTYKKLKLESLKLSSYQPLSDAAVKINMEQYYHVMHWKVWFQQLSLSKGEGRERMLEAISRVWKDFGGVLSYGPLAAEFHKHGLVEEEQAFKKRWESAMKQILEQVDVTWPGEPGMELGDGRSGIHTTDLSSALETLSEVCRSHPKAVW</sequence>
<dbReference type="GO" id="GO:0005829">
    <property type="term" value="C:cytosol"/>
    <property type="evidence" value="ECO:0007669"/>
    <property type="project" value="TreeGrafter"/>
</dbReference>
<evidence type="ECO:0000313" key="1">
    <source>
        <dbReference type="EMBL" id="RDI47979.1"/>
    </source>
</evidence>
<dbReference type="SUPFAM" id="SSF47240">
    <property type="entry name" value="Ferritin-like"/>
    <property type="match status" value="1"/>
</dbReference>
<dbReference type="RefSeq" id="WP_114744170.1">
    <property type="nucleotide sequence ID" value="NZ_QQAY01000001.1"/>
</dbReference>
<dbReference type="Gene3D" id="1.20.1260.10">
    <property type="match status" value="1"/>
</dbReference>
<dbReference type="InterPro" id="IPR012347">
    <property type="entry name" value="Ferritin-like"/>
</dbReference>
<name>A0A370GWW2_9BACI</name>
<dbReference type="PANTHER" id="PTHR30458">
    <property type="entry name" value="PHENYLACETIC ACID DEGRADATION PROTEIN PAA"/>
    <property type="match status" value="1"/>
</dbReference>
<comment type="caution">
    <text evidence="1">The sequence shown here is derived from an EMBL/GenBank/DDBJ whole genome shotgun (WGS) entry which is preliminary data.</text>
</comment>
<dbReference type="InterPro" id="IPR009078">
    <property type="entry name" value="Ferritin-like_SF"/>
</dbReference>
<keyword evidence="2" id="KW-1185">Reference proteome</keyword>
<dbReference type="InterPro" id="IPR011882">
    <property type="entry name" value="PaaC"/>
</dbReference>
<accession>A0A370GWW2</accession>